<dbReference type="Ensembl" id="ENSSFOT00015011610.2">
    <property type="protein sequence ID" value="ENSSFOP00015011460.1"/>
    <property type="gene ID" value="ENSSFOG00015007402.2"/>
</dbReference>
<dbReference type="Proteomes" id="UP000694397">
    <property type="component" value="Chromosome 1"/>
</dbReference>
<evidence type="ECO:0000256" key="1">
    <source>
        <dbReference type="SAM" id="Phobius"/>
    </source>
</evidence>
<reference evidence="2" key="2">
    <citation type="submission" date="2025-08" db="UniProtKB">
        <authorList>
            <consortium name="Ensembl"/>
        </authorList>
    </citation>
    <scope>IDENTIFICATION</scope>
</reference>
<keyword evidence="1" id="KW-1133">Transmembrane helix</keyword>
<sequence length="89" mass="10472">MIRDILSVQNLLLTIKFPSKEQLRTLQCLQLYVIHVFFLLVLFSKATSSGYYVVSSAHTPYHRSDLHCYIHYLHWVTHPYISGSRSLYL</sequence>
<reference evidence="2" key="3">
    <citation type="submission" date="2025-09" db="UniProtKB">
        <authorList>
            <consortium name="Ensembl"/>
        </authorList>
    </citation>
    <scope>IDENTIFICATION</scope>
</reference>
<keyword evidence="1" id="KW-0812">Transmembrane</keyword>
<protein>
    <submittedName>
        <fullName evidence="2">Uncharacterized protein</fullName>
    </submittedName>
</protein>
<organism evidence="2 3">
    <name type="scientific">Scleropages formosus</name>
    <name type="common">Asian bonytongue</name>
    <name type="synonym">Osteoglossum formosum</name>
    <dbReference type="NCBI Taxonomy" id="113540"/>
    <lineage>
        <taxon>Eukaryota</taxon>
        <taxon>Metazoa</taxon>
        <taxon>Chordata</taxon>
        <taxon>Craniata</taxon>
        <taxon>Vertebrata</taxon>
        <taxon>Euteleostomi</taxon>
        <taxon>Actinopterygii</taxon>
        <taxon>Neopterygii</taxon>
        <taxon>Teleostei</taxon>
        <taxon>Osteoglossocephala</taxon>
        <taxon>Osteoglossomorpha</taxon>
        <taxon>Osteoglossiformes</taxon>
        <taxon>Osteoglossidae</taxon>
        <taxon>Scleropages</taxon>
    </lineage>
</organism>
<keyword evidence="1" id="KW-0472">Membrane</keyword>
<dbReference type="AlphaFoldDB" id="A0A8C9R8M1"/>
<keyword evidence="3" id="KW-1185">Reference proteome</keyword>
<evidence type="ECO:0000313" key="3">
    <source>
        <dbReference type="Proteomes" id="UP000694397"/>
    </source>
</evidence>
<reference evidence="2 3" key="1">
    <citation type="submission" date="2019-04" db="EMBL/GenBank/DDBJ databases">
        <authorList>
            <consortium name="Wellcome Sanger Institute Data Sharing"/>
        </authorList>
    </citation>
    <scope>NUCLEOTIDE SEQUENCE [LARGE SCALE GENOMIC DNA]</scope>
</reference>
<feature type="transmembrane region" description="Helical" evidence="1">
    <location>
        <begin position="32"/>
        <end position="54"/>
    </location>
</feature>
<proteinExistence type="predicted"/>
<evidence type="ECO:0000313" key="2">
    <source>
        <dbReference type="Ensembl" id="ENSSFOP00015011460.1"/>
    </source>
</evidence>
<name>A0A8C9R8M1_SCLFO</name>
<accession>A0A8C9R8M1</accession>